<accession>A0A6J5NZ97</accession>
<protein>
    <submittedName>
        <fullName evidence="1">Uncharacterized protein</fullName>
    </submittedName>
</protein>
<proteinExistence type="predicted"/>
<dbReference type="EMBL" id="LR796736">
    <property type="protein sequence ID" value="CAB4162215.1"/>
    <property type="molecule type" value="Genomic_DNA"/>
</dbReference>
<dbReference type="SUPFAM" id="SSF56300">
    <property type="entry name" value="Metallo-dependent phosphatases"/>
    <property type="match status" value="1"/>
</dbReference>
<reference evidence="1" key="1">
    <citation type="submission" date="2020-04" db="EMBL/GenBank/DDBJ databases">
        <authorList>
            <person name="Chiriac C."/>
            <person name="Salcher M."/>
            <person name="Ghai R."/>
            <person name="Kavagutti S V."/>
        </authorList>
    </citation>
    <scope>NUCLEOTIDE SEQUENCE</scope>
</reference>
<gene>
    <name evidence="1" type="ORF">UFOVP785_19</name>
</gene>
<sequence length="413" mass="46081">MNKQEIIDKYGSVRAAARAMGMAESTLRCRLERSTAGQVEEATVAGYSAYKDMAAEAPVSGKNVGEEVCEALSNQNRLSEAKQPKKDALTAICDAMGILPEEVAGGWLRDEKATIRVKRTQSFVPQELTPQFVELLDSARRTVLRPSECQSADSMLVVSLHDAHFGRLSFFREAGENYDPSITAAIYRQAVSDALTFFNPSRVRKIVFPIGSDAFQVDNLRSETTSGTRVDSVDTRIHKVFDLAVASVIAAIEDCLTIADVDVCWIPGNHDELISAMLAKVVKQYFRHDTRVNVDDSEISRKVIHWGTNLLMISHRFTKPQTAPLTLATEYPELWGSTKCREIHHGHWHTQKATTFSPYFEVSGVIVRCLPSLCSSDKWHHDNQFTKNIRAAESHLYSYDTGFLGSHLAKVRE</sequence>
<evidence type="ECO:0000313" key="1">
    <source>
        <dbReference type="EMBL" id="CAB4162215.1"/>
    </source>
</evidence>
<organism evidence="1">
    <name type="scientific">uncultured Caudovirales phage</name>
    <dbReference type="NCBI Taxonomy" id="2100421"/>
    <lineage>
        <taxon>Viruses</taxon>
        <taxon>Duplodnaviria</taxon>
        <taxon>Heunggongvirae</taxon>
        <taxon>Uroviricota</taxon>
        <taxon>Caudoviricetes</taxon>
        <taxon>Peduoviridae</taxon>
        <taxon>Maltschvirus</taxon>
        <taxon>Maltschvirus maltsch</taxon>
    </lineage>
</organism>
<name>A0A6J5NZ97_9CAUD</name>
<dbReference type="InterPro" id="IPR029052">
    <property type="entry name" value="Metallo-depent_PP-like"/>
</dbReference>